<dbReference type="RefSeq" id="WP_354693622.1">
    <property type="nucleotide sequence ID" value="NZ_JAZHOG010000001.1"/>
</dbReference>
<evidence type="ECO:0000313" key="1">
    <source>
        <dbReference type="EMBL" id="MEJ8566299.1"/>
    </source>
</evidence>
<reference evidence="1 2" key="1">
    <citation type="submission" date="2024-02" db="EMBL/GenBank/DDBJ databases">
        <title>A novel Wenzhouxiangellaceae bacterium, isolated from coastal sediments.</title>
        <authorList>
            <person name="Du Z.-J."/>
            <person name="Ye Y.-Q."/>
            <person name="Zhang X.-Y."/>
        </authorList>
    </citation>
    <scope>NUCLEOTIDE SEQUENCE [LARGE SCALE GENOMIC DNA]</scope>
    <source>
        <strain evidence="1 2">CH-27</strain>
    </source>
</reference>
<keyword evidence="2" id="KW-1185">Reference proteome</keyword>
<sequence>MKLLLLVLLLGCWVAAYFWLPHRTSLEGPFEAEPFGFDPIGLPVMSQTDLKILGVTFFVLEARQNLGPAPGTVFVLRGRDGKVRWSRLGAPELGRIELERRSARWFAPGGWVIDMKPEYTGQGEIYVSPLGNFRFFFHRW</sequence>
<gene>
    <name evidence="1" type="ORF">V3330_01570</name>
</gene>
<dbReference type="EMBL" id="JAZHOG010000001">
    <property type="protein sequence ID" value="MEJ8566299.1"/>
    <property type="molecule type" value="Genomic_DNA"/>
</dbReference>
<accession>A0AAW9RBR9</accession>
<evidence type="ECO:0000313" key="2">
    <source>
        <dbReference type="Proteomes" id="UP001359886"/>
    </source>
</evidence>
<dbReference type="Proteomes" id="UP001359886">
    <property type="component" value="Unassembled WGS sequence"/>
</dbReference>
<comment type="caution">
    <text evidence="1">The sequence shown here is derived from an EMBL/GenBank/DDBJ whole genome shotgun (WGS) entry which is preliminary data.</text>
</comment>
<proteinExistence type="predicted"/>
<protein>
    <submittedName>
        <fullName evidence="1">Uncharacterized protein</fullName>
    </submittedName>
</protein>
<name>A0AAW9RBR9_9GAMM</name>
<dbReference type="AlphaFoldDB" id="A0AAW9RBR9"/>
<organism evidence="1 2">
    <name type="scientific">Elongatibacter sediminis</name>
    <dbReference type="NCBI Taxonomy" id="3119006"/>
    <lineage>
        <taxon>Bacteria</taxon>
        <taxon>Pseudomonadati</taxon>
        <taxon>Pseudomonadota</taxon>
        <taxon>Gammaproteobacteria</taxon>
        <taxon>Chromatiales</taxon>
        <taxon>Wenzhouxiangellaceae</taxon>
        <taxon>Elongatibacter</taxon>
    </lineage>
</organism>